<keyword evidence="4 5" id="KW-0234">DNA repair</keyword>
<keyword evidence="7" id="KW-1185">Reference proteome</keyword>
<evidence type="ECO:0000256" key="2">
    <source>
        <dbReference type="ARBA" id="ARBA00022763"/>
    </source>
</evidence>
<dbReference type="NCBIfam" id="NF002003">
    <property type="entry name" value="PRK00802.1-3"/>
    <property type="match status" value="1"/>
</dbReference>
<dbReference type="EC" id="3.2.2.-" evidence="5"/>
<evidence type="ECO:0000256" key="5">
    <source>
        <dbReference type="HAMAP-Rule" id="MF_00527"/>
    </source>
</evidence>
<keyword evidence="2 5" id="KW-0227">DNA damage</keyword>
<dbReference type="HAMAP" id="MF_00527">
    <property type="entry name" value="3MGH"/>
    <property type="match status" value="1"/>
</dbReference>
<organism evidence="6 7">
    <name type="scientific">Leucobacter alluvii</name>
    <dbReference type="NCBI Taxonomy" id="340321"/>
    <lineage>
        <taxon>Bacteria</taxon>
        <taxon>Bacillati</taxon>
        <taxon>Actinomycetota</taxon>
        <taxon>Actinomycetes</taxon>
        <taxon>Micrococcales</taxon>
        <taxon>Microbacteriaceae</taxon>
        <taxon>Leucobacter</taxon>
    </lineage>
</organism>
<evidence type="ECO:0000256" key="1">
    <source>
        <dbReference type="ARBA" id="ARBA00009232"/>
    </source>
</evidence>
<proteinExistence type="inferred from homology"/>
<dbReference type="SUPFAM" id="SSF50486">
    <property type="entry name" value="FMT C-terminal domain-like"/>
    <property type="match status" value="1"/>
</dbReference>
<protein>
    <recommendedName>
        <fullName evidence="5">Putative 3-methyladenine DNA glycosylase</fullName>
        <ecNumber evidence="5">3.2.2.-</ecNumber>
    </recommendedName>
</protein>
<dbReference type="Pfam" id="PF02245">
    <property type="entry name" value="Pur_DNA_glyco"/>
    <property type="match status" value="1"/>
</dbReference>
<reference evidence="6 7" key="1">
    <citation type="journal article" date="2019" name="Int. J. Syst. Evol. Microbiol.">
        <title>The Global Catalogue of Microorganisms (GCM) 10K type strain sequencing project: providing services to taxonomists for standard genome sequencing and annotation.</title>
        <authorList>
            <consortium name="The Broad Institute Genomics Platform"/>
            <consortium name="The Broad Institute Genome Sequencing Center for Infectious Disease"/>
            <person name="Wu L."/>
            <person name="Ma J."/>
        </authorList>
    </citation>
    <scope>NUCLEOTIDE SEQUENCE [LARGE SCALE GENOMIC DNA]</scope>
    <source>
        <strain evidence="6 7">JCM 14919</strain>
    </source>
</reference>
<dbReference type="EMBL" id="BAAAOP010000005">
    <property type="protein sequence ID" value="GAA2187729.1"/>
    <property type="molecule type" value="Genomic_DNA"/>
</dbReference>
<dbReference type="NCBIfam" id="TIGR00567">
    <property type="entry name" value="3mg"/>
    <property type="match status" value="1"/>
</dbReference>
<dbReference type="Proteomes" id="UP001501084">
    <property type="component" value="Unassembled WGS sequence"/>
</dbReference>
<name>A0ABN3B5T1_9MICO</name>
<keyword evidence="3 5" id="KW-0378">Hydrolase</keyword>
<dbReference type="Gene3D" id="3.10.300.10">
    <property type="entry name" value="Methylpurine-DNA glycosylase (MPG)"/>
    <property type="match status" value="1"/>
</dbReference>
<dbReference type="InterPro" id="IPR036995">
    <property type="entry name" value="MPG_sf"/>
</dbReference>
<dbReference type="PANTHER" id="PTHR10429:SF0">
    <property type="entry name" value="DNA-3-METHYLADENINE GLYCOSYLASE"/>
    <property type="match status" value="1"/>
</dbReference>
<evidence type="ECO:0000256" key="3">
    <source>
        <dbReference type="ARBA" id="ARBA00022801"/>
    </source>
</evidence>
<dbReference type="PANTHER" id="PTHR10429">
    <property type="entry name" value="DNA-3-METHYLADENINE GLYCOSYLASE"/>
    <property type="match status" value="1"/>
</dbReference>
<accession>A0ABN3B5T1</accession>
<evidence type="ECO:0000313" key="6">
    <source>
        <dbReference type="EMBL" id="GAA2187729.1"/>
    </source>
</evidence>
<gene>
    <name evidence="6" type="ORF">GCM10009786_13890</name>
</gene>
<sequence length="219" mass="23222">MVMMIREDFSRPALEVAPQVLGARLSAHSADGSVTIRITEVEAYHGSGMPGVHDAGSHARNGRTERNASMFGPPAHAYVYFSYGMHFALNLVCSPEGMASGVLVRAGEVVAGAQLAAQRRTARRPGAEIRPVHLARGPGNVAQALGIRRESHDGLQLFADPFSLELPEHPAPEIAAGPRVGVAGDAGGPDFPWRFWLPGDPTVSAFRPGRGAPKPTRPL</sequence>
<dbReference type="InterPro" id="IPR003180">
    <property type="entry name" value="MPG"/>
</dbReference>
<dbReference type="CDD" id="cd00540">
    <property type="entry name" value="AAG"/>
    <property type="match status" value="1"/>
</dbReference>
<comment type="caution">
    <text evidence="6">The sequence shown here is derived from an EMBL/GenBank/DDBJ whole genome shotgun (WGS) entry which is preliminary data.</text>
</comment>
<comment type="similarity">
    <text evidence="1 5">Belongs to the DNA glycosylase MPG family.</text>
</comment>
<evidence type="ECO:0000256" key="4">
    <source>
        <dbReference type="ARBA" id="ARBA00023204"/>
    </source>
</evidence>
<evidence type="ECO:0000313" key="7">
    <source>
        <dbReference type="Proteomes" id="UP001501084"/>
    </source>
</evidence>
<dbReference type="InterPro" id="IPR011034">
    <property type="entry name" value="Formyl_transferase-like_C_sf"/>
</dbReference>